<sequence>MRLFLRILKRCNTSELNLSKCYHVIRSTPSRIQKHLYDSSIIPKKFNNIFYTRLLCSTGKFVNNPASHFSTSWKPFTEGHEQKCDSDGVGNSNKDSSDSAASFGDSNNQDSGDNGDGYSPYVSPSNPADLVKAVLTLSPVNIPEEWPQVPVIVVKRNPVYPRFVKLIEIKEKELIKIIRKNLKMKQPYAGIFMKKNDDDDREIVNSLDDIYKIGTFAQIHEVQDMGDKLRLVVMGHRRIKINKLLTEDCSDIQEKGKNLSSHRKRFPSDSYKPRFNKPQVQIKPDKVLIVGIDNHPYGEPSKNQETKALIAEVLKTIRDIISLNPLYKEAVSQMIHGNHNLIENPSYLCDLGAAICGSPSTDLQAIMEENDVTKRLYLTLGVLKKEYELGILQQKIGQEVEDKVKTQHRKFMLNEQLKVIRKELGVEKDDKDTIVEKFKKRIENATLPTNISDVLDEEFTKFNLLDPHSSEFNVSRNYLDWLTHLPWGKVSQEKLNIIEARKILDEDHYGMDDVKQRIIEYISVSKLRGTTQGKILCLYGAPGVGKTSIAKSIARTLGREYYRFSVGGMSDVAEIKGHRRTYVGAMPGKIIQCLKKTQTENPLILIDEIDKIGRGHHGDPSSALLEVLDPEQNANFLDYFLDVSVDLSKVLFICTANTPEAIPEALRDRMEMIDVSGYVAQEKIAISSIHLIPQARKASGIKDDQLEINNEALEELIRYYCRESGVRNLQKHIEKIFRKAAYNIVKSGDSDEKTPTIVTKETLQSYVGKPIFSSERLYNHTPVGVVMGLAWTSMGGSTLYIETSFKNIKTLTDSKTPGQNTLKLTGNLGKVMQESAEIALTFIESFIKKNNLNKESFQSQLIHLHVPQGATPKDGPSAGVTIASAYLSLLLNKPIRKDFAMTGELSLTGKVMPVGGIKEKIIAAKRSGVKHILLPNENKKDYHDLADFIKNDIDVAFVSEYKEIYDKIF</sequence>
<comment type="similarity">
    <text evidence="10 11 12">Belongs to the peptidase S16 family.</text>
</comment>
<dbReference type="PROSITE" id="PS51786">
    <property type="entry name" value="LON_PROTEOLYTIC"/>
    <property type="match status" value="1"/>
</dbReference>
<dbReference type="SMART" id="SM00464">
    <property type="entry name" value="LON"/>
    <property type="match status" value="1"/>
</dbReference>
<dbReference type="GO" id="GO:0004252">
    <property type="term" value="F:serine-type endopeptidase activity"/>
    <property type="evidence" value="ECO:0007669"/>
    <property type="project" value="UniProtKB-UniRule"/>
</dbReference>
<feature type="active site" evidence="10 11">
    <location>
        <position position="920"/>
    </location>
</feature>
<comment type="subcellular location">
    <subcellularLocation>
        <location evidence="1 10">Mitochondrion matrix</location>
    </subcellularLocation>
</comment>
<evidence type="ECO:0000259" key="15">
    <source>
        <dbReference type="PROSITE" id="PS51787"/>
    </source>
</evidence>
<dbReference type="Gene3D" id="1.10.8.60">
    <property type="match status" value="1"/>
</dbReference>
<dbReference type="Gene3D" id="1.20.58.1480">
    <property type="match status" value="1"/>
</dbReference>
<dbReference type="InterPro" id="IPR054594">
    <property type="entry name" value="Lon_lid"/>
</dbReference>
<keyword evidence="2 10" id="KW-0645">Protease</keyword>
<evidence type="ECO:0000256" key="3">
    <source>
        <dbReference type="ARBA" id="ARBA00022741"/>
    </source>
</evidence>
<dbReference type="InterPro" id="IPR027503">
    <property type="entry name" value="Lonm_euk"/>
</dbReference>
<gene>
    <name evidence="16" type="ORF">A3Q56_03406</name>
</gene>
<evidence type="ECO:0000313" key="17">
    <source>
        <dbReference type="Proteomes" id="UP000078046"/>
    </source>
</evidence>
<dbReference type="SUPFAM" id="SSF54211">
    <property type="entry name" value="Ribosomal protein S5 domain 2-like"/>
    <property type="match status" value="1"/>
</dbReference>
<feature type="active site" evidence="10 11">
    <location>
        <position position="877"/>
    </location>
</feature>
<dbReference type="Gene3D" id="3.30.230.10">
    <property type="match status" value="1"/>
</dbReference>
<dbReference type="InterPro" id="IPR008269">
    <property type="entry name" value="Lon_proteolytic"/>
</dbReference>
<dbReference type="InterPro" id="IPR015947">
    <property type="entry name" value="PUA-like_sf"/>
</dbReference>
<dbReference type="NCBIfam" id="TIGR00763">
    <property type="entry name" value="lon"/>
    <property type="match status" value="1"/>
</dbReference>
<comment type="function">
    <text evidence="10">ATP-dependent serine protease that mediates the selective degradation of misfolded, unassembled or oxidatively damaged polypeptides as well as certain short-lived regulatory proteins in the mitochondrial matrix. May also have a chaperone function in the assembly of inner membrane protein complexes. Participates in the regulation of mitochondrial gene expression and in the maintenance of the integrity of the mitochondrial genome. Binds to mitochondrial DNA in a site-specific manner.</text>
</comment>
<dbReference type="Gene3D" id="2.30.130.40">
    <property type="entry name" value="LON domain-like"/>
    <property type="match status" value="1"/>
</dbReference>
<dbReference type="SUPFAM" id="SSF88697">
    <property type="entry name" value="PUA domain-like"/>
    <property type="match status" value="1"/>
</dbReference>
<keyword evidence="6 12" id="KW-0067">ATP-binding</keyword>
<dbReference type="GO" id="GO:0070407">
    <property type="term" value="P:oxidation-dependent protein catabolic process"/>
    <property type="evidence" value="ECO:0007669"/>
    <property type="project" value="UniProtKB-UniRule"/>
</dbReference>
<dbReference type="OrthoDB" id="2411602at2759"/>
<dbReference type="GO" id="GO:0043565">
    <property type="term" value="F:sequence-specific DNA binding"/>
    <property type="evidence" value="ECO:0007669"/>
    <property type="project" value="UniProtKB-UniRule"/>
</dbReference>
<dbReference type="Pfam" id="PF02190">
    <property type="entry name" value="LON_substr_bdg"/>
    <property type="match status" value="1"/>
</dbReference>
<dbReference type="Gene3D" id="1.20.5.5270">
    <property type="match status" value="1"/>
</dbReference>
<organism evidence="16 17">
    <name type="scientific">Intoshia linei</name>
    <dbReference type="NCBI Taxonomy" id="1819745"/>
    <lineage>
        <taxon>Eukaryota</taxon>
        <taxon>Metazoa</taxon>
        <taxon>Spiralia</taxon>
        <taxon>Lophotrochozoa</taxon>
        <taxon>Mesozoa</taxon>
        <taxon>Orthonectida</taxon>
        <taxon>Rhopaluridae</taxon>
        <taxon>Intoshia</taxon>
    </lineage>
</organism>
<dbReference type="FunFam" id="1.20.5.5270:FF:000001">
    <property type="entry name" value="Lon protease homolog, mitochondrial"/>
    <property type="match status" value="1"/>
</dbReference>
<reference evidence="16 17" key="1">
    <citation type="submission" date="2016-04" db="EMBL/GenBank/DDBJ databases">
        <title>The genome of Intoshia linei affirms orthonectids as highly simplified spiralians.</title>
        <authorList>
            <person name="Mikhailov K.V."/>
            <person name="Slusarev G.S."/>
            <person name="Nikitin M.A."/>
            <person name="Logacheva M.D."/>
            <person name="Penin A."/>
            <person name="Aleoshin V."/>
            <person name="Panchin Y.V."/>
        </authorList>
    </citation>
    <scope>NUCLEOTIDE SEQUENCE [LARGE SCALE GENOMIC DNA]</scope>
    <source>
        <strain evidence="16">Intl2013</strain>
        <tissue evidence="16">Whole animal</tissue>
    </source>
</reference>
<evidence type="ECO:0000256" key="4">
    <source>
        <dbReference type="ARBA" id="ARBA00022801"/>
    </source>
</evidence>
<dbReference type="HAMAP" id="MF_03120">
    <property type="entry name" value="lonm_euk"/>
    <property type="match status" value="1"/>
</dbReference>
<dbReference type="Proteomes" id="UP000078046">
    <property type="component" value="Unassembled WGS sequence"/>
</dbReference>
<dbReference type="GO" id="GO:0005759">
    <property type="term" value="C:mitochondrial matrix"/>
    <property type="evidence" value="ECO:0007669"/>
    <property type="project" value="UniProtKB-SubCell"/>
</dbReference>
<comment type="caution">
    <text evidence="16">The sequence shown here is derived from an EMBL/GenBank/DDBJ whole genome shotgun (WGS) entry which is preliminary data.</text>
</comment>
<dbReference type="InterPro" id="IPR046336">
    <property type="entry name" value="Lon_prtase_N_sf"/>
</dbReference>
<dbReference type="Pfam" id="PF22667">
    <property type="entry name" value="Lon_lid"/>
    <property type="match status" value="1"/>
</dbReference>
<feature type="domain" description="Lon N-terminal" evidence="15">
    <location>
        <begin position="149"/>
        <end position="387"/>
    </location>
</feature>
<dbReference type="GO" id="GO:0051131">
    <property type="term" value="P:chaperone-mediated protein complex assembly"/>
    <property type="evidence" value="ECO:0007669"/>
    <property type="project" value="UniProtKB-UniRule"/>
</dbReference>
<dbReference type="Pfam" id="PF05362">
    <property type="entry name" value="Lon_C"/>
    <property type="match status" value="1"/>
</dbReference>
<feature type="region of interest" description="Disordered" evidence="13">
    <location>
        <begin position="256"/>
        <end position="275"/>
    </location>
</feature>
<dbReference type="InterPro" id="IPR004815">
    <property type="entry name" value="Lon_bac/euk-typ"/>
</dbReference>
<feature type="domain" description="Lon proteolytic" evidence="14">
    <location>
        <begin position="780"/>
        <end position="969"/>
    </location>
</feature>
<evidence type="ECO:0000256" key="6">
    <source>
        <dbReference type="ARBA" id="ARBA00022840"/>
    </source>
</evidence>
<name>A0A177B3L6_9BILA</name>
<dbReference type="InterPro" id="IPR027065">
    <property type="entry name" value="Lon_Prtase"/>
</dbReference>
<dbReference type="InterPro" id="IPR003111">
    <property type="entry name" value="Lon_prtase_N"/>
</dbReference>
<evidence type="ECO:0000313" key="16">
    <source>
        <dbReference type="EMBL" id="OAF68877.1"/>
    </source>
</evidence>
<dbReference type="EMBL" id="LWCA01000373">
    <property type="protein sequence ID" value="OAF68877.1"/>
    <property type="molecule type" value="Genomic_DNA"/>
</dbReference>
<proteinExistence type="inferred from homology"/>
<dbReference type="GO" id="GO:0016887">
    <property type="term" value="F:ATP hydrolysis activity"/>
    <property type="evidence" value="ECO:0007669"/>
    <property type="project" value="UniProtKB-UniRule"/>
</dbReference>
<dbReference type="GO" id="GO:0003697">
    <property type="term" value="F:single-stranded DNA binding"/>
    <property type="evidence" value="ECO:0007669"/>
    <property type="project" value="TreeGrafter"/>
</dbReference>
<dbReference type="GO" id="GO:0004176">
    <property type="term" value="F:ATP-dependent peptidase activity"/>
    <property type="evidence" value="ECO:0007669"/>
    <property type="project" value="UniProtKB-UniRule"/>
</dbReference>
<evidence type="ECO:0000256" key="13">
    <source>
        <dbReference type="SAM" id="MobiDB-lite"/>
    </source>
</evidence>
<dbReference type="InterPro" id="IPR020568">
    <property type="entry name" value="Ribosomal_Su5_D2-typ_SF"/>
</dbReference>
<evidence type="ECO:0000256" key="5">
    <source>
        <dbReference type="ARBA" id="ARBA00022825"/>
    </source>
</evidence>
<dbReference type="FunFam" id="1.20.58.1480:FF:000002">
    <property type="entry name" value="Lon protease homolog, mitochondrial"/>
    <property type="match status" value="1"/>
</dbReference>
<dbReference type="InterPro" id="IPR003593">
    <property type="entry name" value="AAA+_ATPase"/>
</dbReference>
<feature type="region of interest" description="Disordered" evidence="13">
    <location>
        <begin position="80"/>
        <end position="122"/>
    </location>
</feature>
<feature type="compositionally biased region" description="Low complexity" evidence="13">
    <location>
        <begin position="91"/>
        <end position="119"/>
    </location>
</feature>
<dbReference type="InterPro" id="IPR003959">
    <property type="entry name" value="ATPase_AAA_core"/>
</dbReference>
<dbReference type="CDD" id="cd19500">
    <property type="entry name" value="RecA-like_Lon"/>
    <property type="match status" value="1"/>
</dbReference>
<dbReference type="GO" id="GO:0034599">
    <property type="term" value="P:cellular response to oxidative stress"/>
    <property type="evidence" value="ECO:0007669"/>
    <property type="project" value="UniProtKB-UniRule"/>
</dbReference>
<dbReference type="Gene3D" id="3.40.50.300">
    <property type="entry name" value="P-loop containing nucleotide triphosphate hydrolases"/>
    <property type="match status" value="1"/>
</dbReference>
<evidence type="ECO:0000256" key="1">
    <source>
        <dbReference type="ARBA" id="ARBA00004305"/>
    </source>
</evidence>
<dbReference type="FunFam" id="3.30.230.10:FF:000015">
    <property type="entry name" value="Lon protease homolog, mitochondrial"/>
    <property type="match status" value="1"/>
</dbReference>
<dbReference type="GO" id="GO:0005524">
    <property type="term" value="F:ATP binding"/>
    <property type="evidence" value="ECO:0007669"/>
    <property type="project" value="UniProtKB-UniRule"/>
</dbReference>
<evidence type="ECO:0000256" key="9">
    <source>
        <dbReference type="ARBA" id="ARBA00050665"/>
    </source>
</evidence>
<dbReference type="PANTHER" id="PTHR43718">
    <property type="entry name" value="LON PROTEASE"/>
    <property type="match status" value="1"/>
</dbReference>
<dbReference type="InterPro" id="IPR014721">
    <property type="entry name" value="Ribsml_uS5_D2-typ_fold_subgr"/>
</dbReference>
<dbReference type="PRINTS" id="PR00830">
    <property type="entry name" value="ENDOLAPTASE"/>
</dbReference>
<evidence type="ECO:0000259" key="14">
    <source>
        <dbReference type="PROSITE" id="PS51786"/>
    </source>
</evidence>
<dbReference type="Pfam" id="PF00004">
    <property type="entry name" value="AAA"/>
    <property type="match status" value="1"/>
</dbReference>
<evidence type="ECO:0000256" key="12">
    <source>
        <dbReference type="RuleBase" id="RU000591"/>
    </source>
</evidence>
<dbReference type="GO" id="GO:0007005">
    <property type="term" value="P:mitochondrion organization"/>
    <property type="evidence" value="ECO:0007669"/>
    <property type="project" value="TreeGrafter"/>
</dbReference>
<dbReference type="EC" id="3.4.21.53" evidence="10"/>
<dbReference type="SUPFAM" id="SSF52540">
    <property type="entry name" value="P-loop containing nucleoside triphosphate hydrolases"/>
    <property type="match status" value="1"/>
</dbReference>
<evidence type="ECO:0000256" key="8">
    <source>
        <dbReference type="ARBA" id="ARBA00023128"/>
    </source>
</evidence>
<accession>A0A177B3L6</accession>
<keyword evidence="8 10" id="KW-0496">Mitochondrion</keyword>
<evidence type="ECO:0000256" key="11">
    <source>
        <dbReference type="PROSITE-ProRule" id="PRU01122"/>
    </source>
</evidence>
<evidence type="ECO:0000256" key="2">
    <source>
        <dbReference type="ARBA" id="ARBA00022670"/>
    </source>
</evidence>
<dbReference type="SMART" id="SM00382">
    <property type="entry name" value="AAA"/>
    <property type="match status" value="1"/>
</dbReference>
<evidence type="ECO:0000256" key="7">
    <source>
        <dbReference type="ARBA" id="ARBA00023125"/>
    </source>
</evidence>
<protein>
    <recommendedName>
        <fullName evidence="10">Lon protease homolog, mitochondrial</fullName>
        <ecNumber evidence="10">3.4.21.53</ecNumber>
    </recommendedName>
</protein>
<comment type="catalytic activity">
    <reaction evidence="9 10">
        <text>Hydrolysis of proteins in presence of ATP.</text>
        <dbReference type="EC" id="3.4.21.53"/>
    </reaction>
</comment>
<dbReference type="PROSITE" id="PS51787">
    <property type="entry name" value="LON_N"/>
    <property type="match status" value="1"/>
</dbReference>
<dbReference type="PROSITE" id="PS01046">
    <property type="entry name" value="LON_SER"/>
    <property type="match status" value="1"/>
</dbReference>
<keyword evidence="7 10" id="KW-0238">DNA-binding</keyword>
<dbReference type="AlphaFoldDB" id="A0A177B3L6"/>
<dbReference type="InterPro" id="IPR008268">
    <property type="entry name" value="Peptidase_S16_AS"/>
</dbReference>
<keyword evidence="17" id="KW-1185">Reference proteome</keyword>
<comment type="caution">
    <text evidence="10">Lacks conserved residue(s) required for the propagation of feature annotation.</text>
</comment>
<dbReference type="FunFam" id="3.40.50.300:FF:000021">
    <property type="entry name" value="Lon protease homolog"/>
    <property type="match status" value="1"/>
</dbReference>
<comment type="subunit">
    <text evidence="10">Homohexamer or homoheptamer. Organized in a ring with a central cavity.</text>
</comment>
<evidence type="ECO:0000256" key="10">
    <source>
        <dbReference type="HAMAP-Rule" id="MF_03120"/>
    </source>
</evidence>
<keyword evidence="4 10" id="KW-0378">Hydrolase</keyword>
<keyword evidence="3 12" id="KW-0547">Nucleotide-binding</keyword>
<dbReference type="InterPro" id="IPR027417">
    <property type="entry name" value="P-loop_NTPase"/>
</dbReference>
<dbReference type="PANTHER" id="PTHR43718:SF2">
    <property type="entry name" value="LON PROTEASE HOMOLOG, MITOCHONDRIAL"/>
    <property type="match status" value="1"/>
</dbReference>
<keyword evidence="5 10" id="KW-0720">Serine protease</keyword>
<dbReference type="GO" id="GO:0006515">
    <property type="term" value="P:protein quality control for misfolded or incompletely synthesized proteins"/>
    <property type="evidence" value="ECO:0007669"/>
    <property type="project" value="UniProtKB-UniRule"/>
</dbReference>